<sequence length="44" mass="4847">MPLLNAFESLETVPVHFDNAGLHGEYRAAVSHSFRFAGRGFLIA</sequence>
<name>A0ABQ0JG83_9VIBR</name>
<evidence type="ECO:0000313" key="2">
    <source>
        <dbReference type="Proteomes" id="UP000029223"/>
    </source>
</evidence>
<accession>A0ABQ0JG83</accession>
<gene>
    <name evidence="1" type="ORF">JCM19239_1496</name>
</gene>
<evidence type="ECO:0000313" key="1">
    <source>
        <dbReference type="EMBL" id="GAL27775.1"/>
    </source>
</evidence>
<dbReference type="Proteomes" id="UP000029223">
    <property type="component" value="Unassembled WGS sequence"/>
</dbReference>
<protein>
    <submittedName>
        <fullName evidence="1">Uncharacterized protein</fullName>
    </submittedName>
</protein>
<comment type="caution">
    <text evidence="1">The sequence shown here is derived from an EMBL/GenBank/DDBJ whole genome shotgun (WGS) entry which is preliminary data.</text>
</comment>
<organism evidence="1 2">
    <name type="scientific">Vibrio variabilis</name>
    <dbReference type="NCBI Taxonomy" id="990271"/>
    <lineage>
        <taxon>Bacteria</taxon>
        <taxon>Pseudomonadati</taxon>
        <taxon>Pseudomonadota</taxon>
        <taxon>Gammaproteobacteria</taxon>
        <taxon>Vibrionales</taxon>
        <taxon>Vibrionaceae</taxon>
        <taxon>Vibrio</taxon>
    </lineage>
</organism>
<keyword evidence="2" id="KW-1185">Reference proteome</keyword>
<dbReference type="EMBL" id="BBMS01000033">
    <property type="protein sequence ID" value="GAL27775.1"/>
    <property type="molecule type" value="Genomic_DNA"/>
</dbReference>
<proteinExistence type="predicted"/>
<reference evidence="2" key="1">
    <citation type="submission" date="2014-09" db="EMBL/GenBank/DDBJ databases">
        <title>Vibrio variabilis JCM 19239. (C206) whole genome shotgun sequence.</title>
        <authorList>
            <person name="Sawabe T."/>
            <person name="Meirelles P."/>
            <person name="Nakanishi M."/>
            <person name="Sayaka M."/>
            <person name="Hattori M."/>
            <person name="Ohkuma M."/>
        </authorList>
    </citation>
    <scope>NUCLEOTIDE SEQUENCE [LARGE SCALE GENOMIC DNA]</scope>
    <source>
        <strain evidence="2">JCM 19239</strain>
    </source>
</reference>